<feature type="compositionally biased region" description="Basic and acidic residues" evidence="1">
    <location>
        <begin position="118"/>
        <end position="135"/>
    </location>
</feature>
<dbReference type="InterPro" id="IPR052590">
    <property type="entry name" value="Stress/Virulence-Domain"/>
</dbReference>
<dbReference type="PANTHER" id="PTHR36569">
    <property type="match status" value="1"/>
</dbReference>
<dbReference type="Pfam" id="PF10685">
    <property type="entry name" value="KGG"/>
    <property type="match status" value="1"/>
</dbReference>
<reference evidence="2" key="1">
    <citation type="submission" date="2021-12" db="EMBL/GenBank/DDBJ databases">
        <title>Discovery of the Pendulisporaceae a myxobacterial family with distinct sporulation behavior and unique specialized metabolism.</title>
        <authorList>
            <person name="Garcia R."/>
            <person name="Popoff A."/>
            <person name="Bader C.D."/>
            <person name="Loehr J."/>
            <person name="Walesch S."/>
            <person name="Walt C."/>
            <person name="Boldt J."/>
            <person name="Bunk B."/>
            <person name="Haeckl F.J.F.P.J."/>
            <person name="Gunesch A.P."/>
            <person name="Birkelbach J."/>
            <person name="Nuebel U."/>
            <person name="Pietschmann T."/>
            <person name="Bach T."/>
            <person name="Mueller R."/>
        </authorList>
    </citation>
    <scope>NUCLEOTIDE SEQUENCE</scope>
    <source>
        <strain evidence="2">MSr11367</strain>
    </source>
</reference>
<proteinExistence type="predicted"/>
<feature type="region of interest" description="Disordered" evidence="1">
    <location>
        <begin position="1"/>
        <end position="135"/>
    </location>
</feature>
<protein>
    <recommendedName>
        <fullName evidence="4">Stress-induced protein</fullName>
    </recommendedName>
</protein>
<feature type="compositionally biased region" description="Basic and acidic residues" evidence="1">
    <location>
        <begin position="65"/>
        <end position="75"/>
    </location>
</feature>
<dbReference type="EMBL" id="CP089983">
    <property type="protein sequence ID" value="WXB07427.1"/>
    <property type="molecule type" value="Genomic_DNA"/>
</dbReference>
<name>A0ABZ2L9H7_9BACT</name>
<keyword evidence="3" id="KW-1185">Reference proteome</keyword>
<feature type="compositionally biased region" description="Basic and acidic residues" evidence="1">
    <location>
        <begin position="33"/>
        <end position="50"/>
    </location>
</feature>
<evidence type="ECO:0000256" key="1">
    <source>
        <dbReference type="SAM" id="MobiDB-lite"/>
    </source>
</evidence>
<dbReference type="RefSeq" id="WP_394837089.1">
    <property type="nucleotide sequence ID" value="NZ_CP089929.1"/>
</dbReference>
<dbReference type="Proteomes" id="UP001374803">
    <property type="component" value="Chromosome"/>
</dbReference>
<gene>
    <name evidence="2" type="ORF">LVJ94_09290</name>
</gene>
<dbReference type="PANTHER" id="PTHR36569:SF5">
    <property type="entry name" value="CONIDIATION-SPECIFIC PROTEIN 10 (EUROFUNG)"/>
    <property type="match status" value="1"/>
</dbReference>
<evidence type="ECO:0000313" key="3">
    <source>
        <dbReference type="Proteomes" id="UP001374803"/>
    </source>
</evidence>
<evidence type="ECO:0000313" key="2">
    <source>
        <dbReference type="EMBL" id="WXB07427.1"/>
    </source>
</evidence>
<accession>A0ABZ2L9H7</accession>
<sequence>MPSNETNPATKKRGFGSMDPERQRQIARQGGKAAHERGSAHEFTSDEARAAGRKGGVAVSQNRAHMAEIGRRGGEARGAGHRRRMEEARTKTAAQPAEAKKEGETVAAATEESSPGTEPERAVEGAEDDAQRRSA</sequence>
<dbReference type="InterPro" id="IPR019626">
    <property type="entry name" value="Stress-induced_KGG_rpt"/>
</dbReference>
<evidence type="ECO:0008006" key="4">
    <source>
        <dbReference type="Google" id="ProtNLM"/>
    </source>
</evidence>
<organism evidence="2 3">
    <name type="scientific">Pendulispora rubella</name>
    <dbReference type="NCBI Taxonomy" id="2741070"/>
    <lineage>
        <taxon>Bacteria</taxon>
        <taxon>Pseudomonadati</taxon>
        <taxon>Myxococcota</taxon>
        <taxon>Myxococcia</taxon>
        <taxon>Myxococcales</taxon>
        <taxon>Sorangiineae</taxon>
        <taxon>Pendulisporaceae</taxon>
        <taxon>Pendulispora</taxon>
    </lineage>
</organism>